<reference evidence="12 13" key="1">
    <citation type="submission" date="2019-03" db="EMBL/GenBank/DDBJ databases">
        <title>Genomic Encyclopedia of Type Strains, Phase IV (KMG-IV): sequencing the most valuable type-strain genomes for metagenomic binning, comparative biology and taxonomic classification.</title>
        <authorList>
            <person name="Goeker M."/>
        </authorList>
    </citation>
    <scope>NUCLEOTIDE SEQUENCE [LARGE SCALE GENOMIC DNA]</scope>
    <source>
        <strain evidence="12 13">DSM 18577</strain>
    </source>
</reference>
<dbReference type="RefSeq" id="WP_131911997.1">
    <property type="nucleotide sequence ID" value="NZ_OU594967.1"/>
</dbReference>
<feature type="domain" description="Multidrug export protein EmrA/FarA alpha-helical hairpin" evidence="10">
    <location>
        <begin position="101"/>
        <end position="216"/>
    </location>
</feature>
<comment type="subcellular location">
    <subcellularLocation>
        <location evidence="1">Cell inner membrane</location>
        <topology evidence="1">Single-pass membrane protein</topology>
        <orientation evidence="1">Periplasmic side</orientation>
    </subcellularLocation>
</comment>
<dbReference type="Proteomes" id="UP000295565">
    <property type="component" value="Unassembled WGS sequence"/>
</dbReference>
<keyword evidence="3" id="KW-0813">Transport</keyword>
<keyword evidence="7 9" id="KW-1133">Transmembrane helix</keyword>
<keyword evidence="13" id="KW-1185">Reference proteome</keyword>
<dbReference type="SUPFAM" id="SSF111369">
    <property type="entry name" value="HlyD-like secretion proteins"/>
    <property type="match status" value="2"/>
</dbReference>
<evidence type="ECO:0000256" key="6">
    <source>
        <dbReference type="ARBA" id="ARBA00022692"/>
    </source>
</evidence>
<dbReference type="GO" id="GO:1990961">
    <property type="term" value="P:xenobiotic detoxification by transmembrane export across the plasma membrane"/>
    <property type="evidence" value="ECO:0007669"/>
    <property type="project" value="UniProtKB-ARBA"/>
</dbReference>
<gene>
    <name evidence="12" type="ORF">EV690_1224</name>
</gene>
<organism evidence="12 13">
    <name type="scientific">Celerinatantimonas diazotrophica</name>
    <dbReference type="NCBI Taxonomy" id="412034"/>
    <lineage>
        <taxon>Bacteria</taxon>
        <taxon>Pseudomonadati</taxon>
        <taxon>Pseudomonadota</taxon>
        <taxon>Gammaproteobacteria</taxon>
        <taxon>Celerinatantimonadaceae</taxon>
        <taxon>Celerinatantimonas</taxon>
    </lineage>
</organism>
<evidence type="ECO:0000256" key="7">
    <source>
        <dbReference type="ARBA" id="ARBA00022989"/>
    </source>
</evidence>
<evidence type="ECO:0000256" key="2">
    <source>
        <dbReference type="ARBA" id="ARBA00009477"/>
    </source>
</evidence>
<keyword evidence="4" id="KW-1003">Cell membrane</keyword>
<keyword evidence="8 9" id="KW-0472">Membrane</keyword>
<evidence type="ECO:0000313" key="12">
    <source>
        <dbReference type="EMBL" id="TCK59060.1"/>
    </source>
</evidence>
<feature type="domain" description="p-hydroxybenzoic acid efflux pump subunit AaeA-like beta-barrel" evidence="11">
    <location>
        <begin position="256"/>
        <end position="344"/>
    </location>
</feature>
<dbReference type="GO" id="GO:0015721">
    <property type="term" value="P:bile acid and bile salt transport"/>
    <property type="evidence" value="ECO:0007669"/>
    <property type="project" value="UniProtKB-ARBA"/>
</dbReference>
<protein>
    <submittedName>
        <fullName evidence="12">Membrane fusion protein (Multidrug efflux system)</fullName>
    </submittedName>
</protein>
<dbReference type="GO" id="GO:0046677">
    <property type="term" value="P:response to antibiotic"/>
    <property type="evidence" value="ECO:0007669"/>
    <property type="project" value="UniProtKB-ARBA"/>
</dbReference>
<dbReference type="PANTHER" id="PTHR30386">
    <property type="entry name" value="MEMBRANE FUSION SUBUNIT OF EMRAB-TOLC MULTIDRUG EFFLUX PUMP"/>
    <property type="match status" value="1"/>
</dbReference>
<name>A0A4R1K534_9GAMM</name>
<evidence type="ECO:0000256" key="5">
    <source>
        <dbReference type="ARBA" id="ARBA00022519"/>
    </source>
</evidence>
<evidence type="ECO:0000313" key="13">
    <source>
        <dbReference type="Proteomes" id="UP000295565"/>
    </source>
</evidence>
<proteinExistence type="inferred from homology"/>
<dbReference type="PANTHER" id="PTHR30386:SF19">
    <property type="entry name" value="MULTIDRUG EXPORT PROTEIN EMRA-RELATED"/>
    <property type="match status" value="1"/>
</dbReference>
<evidence type="ECO:0000256" key="1">
    <source>
        <dbReference type="ARBA" id="ARBA00004383"/>
    </source>
</evidence>
<evidence type="ECO:0000259" key="11">
    <source>
        <dbReference type="Pfam" id="PF25963"/>
    </source>
</evidence>
<dbReference type="GO" id="GO:0005886">
    <property type="term" value="C:plasma membrane"/>
    <property type="evidence" value="ECO:0007669"/>
    <property type="project" value="UniProtKB-SubCell"/>
</dbReference>
<dbReference type="FunFam" id="2.40.30.170:FF:000003">
    <property type="entry name" value="Multidrug resistance protein A"/>
    <property type="match status" value="1"/>
</dbReference>
<dbReference type="InterPro" id="IPR050739">
    <property type="entry name" value="MFP"/>
</dbReference>
<keyword evidence="6 9" id="KW-0812">Transmembrane</keyword>
<comment type="caution">
    <text evidence="12">The sequence shown here is derived from an EMBL/GenBank/DDBJ whole genome shotgun (WGS) entry which is preliminary data.</text>
</comment>
<accession>A0A4R1K534</accession>
<dbReference type="InterPro" id="IPR058633">
    <property type="entry name" value="EmrA/FarA_HH"/>
</dbReference>
<evidence type="ECO:0000256" key="8">
    <source>
        <dbReference type="ARBA" id="ARBA00023136"/>
    </source>
</evidence>
<evidence type="ECO:0000256" key="3">
    <source>
        <dbReference type="ARBA" id="ARBA00022448"/>
    </source>
</evidence>
<evidence type="ECO:0000256" key="4">
    <source>
        <dbReference type="ARBA" id="ARBA00022475"/>
    </source>
</evidence>
<dbReference type="Gene3D" id="2.40.30.170">
    <property type="match status" value="1"/>
</dbReference>
<dbReference type="Gene3D" id="2.40.50.100">
    <property type="match status" value="1"/>
</dbReference>
<dbReference type="AlphaFoldDB" id="A0A4R1K534"/>
<dbReference type="Pfam" id="PF25885">
    <property type="entry name" value="HH_EMRA"/>
    <property type="match status" value="1"/>
</dbReference>
<dbReference type="InterPro" id="IPR058634">
    <property type="entry name" value="AaeA-lik-b-barrel"/>
</dbReference>
<feature type="transmembrane region" description="Helical" evidence="9">
    <location>
        <begin position="26"/>
        <end position="45"/>
    </location>
</feature>
<dbReference type="OrthoDB" id="9811754at2"/>
<sequence length="409" mass="45545">MANSTELEENTVAPHTPNRIKKRRRLLLMLLTVAILIAAGIFGYYELYGRYYESTDDAYVNGNLNDISSQINGTITQVYAEDGDFVKKGQPLVTLDDNQTSIALDNAEANLANVVRQTRGLYSDVDNYRAQVEIKEVNYRQALADYKRRQKLAHKGAISVEELNHYRDALTSAKNELISVKQTLKAKLALTEGVPIEKHPAIKSAITKLQQAYLNQLYTSIKAPVDGYIAQRQAQVGEQVTPATKLMVIVPLHQVWIDANFKENQLRDMRIGQSVDITTDLYGDDVHYSGHVESLGIGTGSAFALLPAQNATGNWIKIVQRLPVRIALNSKNLDKYPLRIGLSSYVTVHLTKNSGPLLSKQPLTKPRFSTNIYNNQLESANHLIAKILTANGINAEKALKAVKETNHHE</sequence>
<evidence type="ECO:0000256" key="9">
    <source>
        <dbReference type="SAM" id="Phobius"/>
    </source>
</evidence>
<comment type="similarity">
    <text evidence="2">Belongs to the membrane fusion protein (MFP) (TC 8.A.1) family.</text>
</comment>
<evidence type="ECO:0000259" key="10">
    <source>
        <dbReference type="Pfam" id="PF25885"/>
    </source>
</evidence>
<dbReference type="Pfam" id="PF25963">
    <property type="entry name" value="Beta-barrel_AAEA"/>
    <property type="match status" value="1"/>
</dbReference>
<dbReference type="Gene3D" id="1.10.287.470">
    <property type="entry name" value="Helix hairpin bin"/>
    <property type="match status" value="1"/>
</dbReference>
<dbReference type="EMBL" id="SMGD01000011">
    <property type="protein sequence ID" value="TCK59060.1"/>
    <property type="molecule type" value="Genomic_DNA"/>
</dbReference>
<keyword evidence="5" id="KW-0997">Cell inner membrane</keyword>